<feature type="domain" description="PTS EIIA type-1" evidence="13">
    <location>
        <begin position="481"/>
        <end position="586"/>
    </location>
</feature>
<feature type="transmembrane region" description="Helical" evidence="12">
    <location>
        <begin position="251"/>
        <end position="272"/>
    </location>
</feature>
<evidence type="ECO:0000256" key="6">
    <source>
        <dbReference type="ARBA" id="ARBA00022683"/>
    </source>
</evidence>
<dbReference type="GO" id="GO:0016301">
    <property type="term" value="F:kinase activity"/>
    <property type="evidence" value="ECO:0007669"/>
    <property type="project" value="UniProtKB-KW"/>
</dbReference>
<evidence type="ECO:0000256" key="1">
    <source>
        <dbReference type="ARBA" id="ARBA00004651"/>
    </source>
</evidence>
<comment type="subcellular location">
    <subcellularLocation>
        <location evidence="1">Cell membrane</location>
        <topology evidence="1">Multi-pass membrane protein</topology>
    </subcellularLocation>
</comment>
<keyword evidence="2" id="KW-0813">Transport</keyword>
<dbReference type="Pfam" id="PF00358">
    <property type="entry name" value="PTS_EIIA_1"/>
    <property type="match status" value="1"/>
</dbReference>
<dbReference type="KEGG" id="xak:KIMC2_12520"/>
<dbReference type="InterPro" id="IPR011055">
    <property type="entry name" value="Dup_hybrid_motif"/>
</dbReference>
<gene>
    <name evidence="16" type="primary">PTS-EII_3</name>
    <name evidence="16" type="ORF">KIMC2_12520</name>
</gene>
<keyword evidence="3" id="KW-1003">Cell membrane</keyword>
<keyword evidence="10 12" id="KW-0472">Membrane</keyword>
<evidence type="ECO:0000256" key="11">
    <source>
        <dbReference type="PROSITE-ProRule" id="PRU00421"/>
    </source>
</evidence>
<feature type="transmembrane region" description="Helical" evidence="12">
    <location>
        <begin position="326"/>
        <end position="346"/>
    </location>
</feature>
<dbReference type="PROSITE" id="PS51093">
    <property type="entry name" value="PTS_EIIA_TYPE_1"/>
    <property type="match status" value="1"/>
</dbReference>
<evidence type="ECO:0000259" key="14">
    <source>
        <dbReference type="PROSITE" id="PS51098"/>
    </source>
</evidence>
<evidence type="ECO:0000256" key="5">
    <source>
        <dbReference type="ARBA" id="ARBA00022679"/>
    </source>
</evidence>
<evidence type="ECO:0000256" key="12">
    <source>
        <dbReference type="SAM" id="Phobius"/>
    </source>
</evidence>
<dbReference type="GO" id="GO:0009401">
    <property type="term" value="P:phosphoenolpyruvate-dependent sugar phosphotransferase system"/>
    <property type="evidence" value="ECO:0007669"/>
    <property type="project" value="UniProtKB-KW"/>
</dbReference>
<dbReference type="Pfam" id="PF02378">
    <property type="entry name" value="PTS_EIIC"/>
    <property type="match status" value="1"/>
</dbReference>
<feature type="transmembrane region" description="Helical" evidence="12">
    <location>
        <begin position="109"/>
        <end position="136"/>
    </location>
</feature>
<dbReference type="SUPFAM" id="SSF55604">
    <property type="entry name" value="Glucose permease domain IIB"/>
    <property type="match status" value="1"/>
</dbReference>
<feature type="domain" description="PTS EIIB type-1" evidence="14">
    <location>
        <begin position="4"/>
        <end position="86"/>
    </location>
</feature>
<organism evidence="16 17">
    <name type="scientific">Xylocopilactobacillus apis</name>
    <dbReference type="NCBI Taxonomy" id="2932183"/>
    <lineage>
        <taxon>Bacteria</taxon>
        <taxon>Bacillati</taxon>
        <taxon>Bacillota</taxon>
        <taxon>Bacilli</taxon>
        <taxon>Lactobacillales</taxon>
        <taxon>Lactobacillaceae</taxon>
        <taxon>Xylocopilactobacillus</taxon>
    </lineage>
</organism>
<evidence type="ECO:0000256" key="2">
    <source>
        <dbReference type="ARBA" id="ARBA00022448"/>
    </source>
</evidence>
<dbReference type="PANTHER" id="PTHR30175:SF1">
    <property type="entry name" value="PTS SYSTEM ARBUTIN-, CELLOBIOSE-, AND SALICIN-SPECIFIC EIIBC COMPONENT-RELATED"/>
    <property type="match status" value="1"/>
</dbReference>
<dbReference type="Proteomes" id="UP001321804">
    <property type="component" value="Chromosome"/>
</dbReference>
<dbReference type="GO" id="GO:0008982">
    <property type="term" value="F:protein-N(PI)-phosphohistidine-sugar phosphotransferase activity"/>
    <property type="evidence" value="ECO:0007669"/>
    <property type="project" value="InterPro"/>
</dbReference>
<protein>
    <submittedName>
        <fullName evidence="16">PTS beta-glucoside transporter subunit EIIBCA</fullName>
    </submittedName>
</protein>
<evidence type="ECO:0000256" key="9">
    <source>
        <dbReference type="ARBA" id="ARBA00022989"/>
    </source>
</evidence>
<dbReference type="Gene3D" id="2.70.70.10">
    <property type="entry name" value="Glucose Permease (Domain IIA)"/>
    <property type="match status" value="1"/>
</dbReference>
<name>A0AAU9D317_9LACO</name>
<feature type="transmembrane region" description="Helical" evidence="12">
    <location>
        <begin position="358"/>
        <end position="378"/>
    </location>
</feature>
<dbReference type="CDD" id="cd00212">
    <property type="entry name" value="PTS_IIB_glc"/>
    <property type="match status" value="1"/>
</dbReference>
<sequence>MDLNQLADKILENVGGTENISSIDHCATRLRMYLRDNSKFDLEKIKKIDGVFAAQKVNQQFQVVIGQQVPEVLNIIKSKMGGNRGPTSPVDSKKNKVTLKTLFGSFMEFISGCFAPIIPALSAAGFLKVLLILVTMTGIISDKSQTYAILYFVSDTIFYFLPIVLAYTTAKRLNTDIVLSLIISLMLLHPTWISMVSKGTPVHLFGLPVTLANYNGSVIPIILSVWILSYLDRWIEKIIPNLISSLLKPFILILIMVPIVFVVTGPLGYLIGELLAKLITASTSVNWLIITLLCVFSPFIAMTGMHLALIPLALSSIKQDGFDKVILVWFFCNTISAGAMALATFIKTKQPKLKTLALPAAISGLFGGISEPAIYGIGFKMKKPLYALMFGAGVSGLFAGLTGLKSYVFGSYTLLALPSFVGKNDMHNLYLAIATAAIAIIATSIAVFVLGFDDSTFADKSSEVIKSPVNGEVVDQKEINDPTFSKNTLGTTVGLKPKSEEIFSPINGEVITTFETKHAMGIKSNNDVELLIHIGIDSVNLNGEGFENFVKKGDQIVQGQKIMKFDRSVFEKHHVEDTIILIALNNDKKPFSVDPFWHKGQNEKVSDPIMKLTFQLEGDLNDKLETN</sequence>
<dbReference type="PROSITE" id="PS51103">
    <property type="entry name" value="PTS_EIIC_TYPE_1"/>
    <property type="match status" value="1"/>
</dbReference>
<keyword evidence="8" id="KW-0418">Kinase</keyword>
<keyword evidence="4" id="KW-0762">Sugar transport</keyword>
<feature type="transmembrane region" description="Helical" evidence="12">
    <location>
        <begin position="214"/>
        <end position="231"/>
    </location>
</feature>
<dbReference type="GO" id="GO:0005886">
    <property type="term" value="C:plasma membrane"/>
    <property type="evidence" value="ECO:0007669"/>
    <property type="project" value="UniProtKB-SubCell"/>
</dbReference>
<proteinExistence type="predicted"/>
<dbReference type="PROSITE" id="PS01035">
    <property type="entry name" value="PTS_EIIB_TYPE_1_CYS"/>
    <property type="match status" value="1"/>
</dbReference>
<feature type="domain" description="PTS EIIC type-1" evidence="15">
    <location>
        <begin position="108"/>
        <end position="466"/>
    </location>
</feature>
<dbReference type="Pfam" id="PF00367">
    <property type="entry name" value="PTS_EIIB"/>
    <property type="match status" value="1"/>
</dbReference>
<keyword evidence="9 12" id="KW-1133">Transmembrane helix</keyword>
<dbReference type="InterPro" id="IPR003352">
    <property type="entry name" value="PTS_EIIC"/>
</dbReference>
<dbReference type="AlphaFoldDB" id="A0AAU9D317"/>
<dbReference type="InterPro" id="IPR001127">
    <property type="entry name" value="PTS_EIIA_1_perm"/>
</dbReference>
<evidence type="ECO:0000259" key="13">
    <source>
        <dbReference type="PROSITE" id="PS51093"/>
    </source>
</evidence>
<dbReference type="PANTHER" id="PTHR30175">
    <property type="entry name" value="PHOSPHOTRANSFERASE SYSTEM TRANSPORT PROTEIN"/>
    <property type="match status" value="1"/>
</dbReference>
<dbReference type="Gene3D" id="3.30.1360.60">
    <property type="entry name" value="Glucose permease domain IIB"/>
    <property type="match status" value="1"/>
</dbReference>
<dbReference type="InterPro" id="IPR036878">
    <property type="entry name" value="Glu_permease_IIB"/>
</dbReference>
<evidence type="ECO:0000256" key="8">
    <source>
        <dbReference type="ARBA" id="ARBA00022777"/>
    </source>
</evidence>
<evidence type="ECO:0000256" key="10">
    <source>
        <dbReference type="ARBA" id="ARBA00023136"/>
    </source>
</evidence>
<dbReference type="GO" id="GO:0015771">
    <property type="term" value="P:trehalose transport"/>
    <property type="evidence" value="ECO:0007669"/>
    <property type="project" value="TreeGrafter"/>
</dbReference>
<keyword evidence="17" id="KW-1185">Reference proteome</keyword>
<evidence type="ECO:0000313" key="17">
    <source>
        <dbReference type="Proteomes" id="UP001321804"/>
    </source>
</evidence>
<dbReference type="InterPro" id="IPR013013">
    <property type="entry name" value="PTS_EIIC_1"/>
</dbReference>
<feature type="transmembrane region" description="Helical" evidence="12">
    <location>
        <begin position="287"/>
        <end position="314"/>
    </location>
</feature>
<keyword evidence="5" id="KW-0808">Transferase</keyword>
<feature type="active site" description="Phosphocysteine intermediate; for EIIB activity" evidence="11">
    <location>
        <position position="26"/>
    </location>
</feature>
<keyword evidence="6" id="KW-0598">Phosphotransferase system</keyword>
<dbReference type="PROSITE" id="PS51098">
    <property type="entry name" value="PTS_EIIB_TYPE_1"/>
    <property type="match status" value="1"/>
</dbReference>
<dbReference type="InterPro" id="IPR018113">
    <property type="entry name" value="PTrfase_EIIB_Cys"/>
</dbReference>
<dbReference type="InterPro" id="IPR001996">
    <property type="entry name" value="PTS_IIB_1"/>
</dbReference>
<dbReference type="NCBIfam" id="TIGR00830">
    <property type="entry name" value="PTBA"/>
    <property type="match status" value="1"/>
</dbReference>
<dbReference type="RefSeq" id="WP_317695049.1">
    <property type="nucleotide sequence ID" value="NZ_AP026801.1"/>
</dbReference>
<evidence type="ECO:0000313" key="16">
    <source>
        <dbReference type="EMBL" id="BDR56690.1"/>
    </source>
</evidence>
<keyword evidence="7 12" id="KW-0812">Transmembrane</keyword>
<feature type="transmembrane region" description="Helical" evidence="12">
    <location>
        <begin position="177"/>
        <end position="194"/>
    </location>
</feature>
<accession>A0AAU9D317</accession>
<evidence type="ECO:0000259" key="15">
    <source>
        <dbReference type="PROSITE" id="PS51103"/>
    </source>
</evidence>
<feature type="transmembrane region" description="Helical" evidence="12">
    <location>
        <begin position="148"/>
        <end position="170"/>
    </location>
</feature>
<evidence type="ECO:0000256" key="7">
    <source>
        <dbReference type="ARBA" id="ARBA00022692"/>
    </source>
</evidence>
<feature type="transmembrane region" description="Helical" evidence="12">
    <location>
        <begin position="385"/>
        <end position="409"/>
    </location>
</feature>
<evidence type="ECO:0000256" key="3">
    <source>
        <dbReference type="ARBA" id="ARBA00022475"/>
    </source>
</evidence>
<dbReference type="EMBL" id="AP026801">
    <property type="protein sequence ID" value="BDR56690.1"/>
    <property type="molecule type" value="Genomic_DNA"/>
</dbReference>
<dbReference type="FunFam" id="3.30.1360.60:FF:000001">
    <property type="entry name" value="PTS system glucose-specific IIBC component PtsG"/>
    <property type="match status" value="1"/>
</dbReference>
<dbReference type="InterPro" id="IPR050558">
    <property type="entry name" value="PTS_Sugar-Specific_Components"/>
</dbReference>
<evidence type="ECO:0000256" key="4">
    <source>
        <dbReference type="ARBA" id="ARBA00022597"/>
    </source>
</evidence>
<dbReference type="SUPFAM" id="SSF51261">
    <property type="entry name" value="Duplicated hybrid motif"/>
    <property type="match status" value="1"/>
</dbReference>
<dbReference type="GO" id="GO:0090589">
    <property type="term" value="F:protein-phosphocysteine-trehalose phosphotransferase system transporter activity"/>
    <property type="evidence" value="ECO:0007669"/>
    <property type="project" value="TreeGrafter"/>
</dbReference>
<feature type="transmembrane region" description="Helical" evidence="12">
    <location>
        <begin position="429"/>
        <end position="452"/>
    </location>
</feature>
<reference evidence="16 17" key="1">
    <citation type="journal article" date="2023" name="Microbiol. Spectr.">
        <title>Symbiosis of Carpenter Bees with Uncharacterized Lactic Acid Bacteria Showing NAD Auxotrophy.</title>
        <authorList>
            <person name="Kawasaki S."/>
            <person name="Ozawa K."/>
            <person name="Mori T."/>
            <person name="Yamamoto A."/>
            <person name="Ito M."/>
            <person name="Ohkuma M."/>
            <person name="Sakamoto M."/>
            <person name="Matsutani M."/>
        </authorList>
    </citation>
    <scope>NUCLEOTIDE SEQUENCE [LARGE SCALE GENOMIC DNA]</scope>
    <source>
        <strain evidence="16 17">KimC2</strain>
    </source>
</reference>